<proteinExistence type="predicted"/>
<name>A0A8J4VKM6_9ROSI</name>
<reference evidence="1" key="1">
    <citation type="submission" date="2020-03" db="EMBL/GenBank/DDBJ databases">
        <title>Castanea mollissima Vanexum genome sequencing.</title>
        <authorList>
            <person name="Staton M."/>
        </authorList>
    </citation>
    <scope>NUCLEOTIDE SEQUENCE</scope>
    <source>
        <tissue evidence="1">Leaf</tissue>
    </source>
</reference>
<evidence type="ECO:0000313" key="2">
    <source>
        <dbReference type="Proteomes" id="UP000737018"/>
    </source>
</evidence>
<comment type="caution">
    <text evidence="1">The sequence shown here is derived from an EMBL/GenBank/DDBJ whole genome shotgun (WGS) entry which is preliminary data.</text>
</comment>
<evidence type="ECO:0000313" key="1">
    <source>
        <dbReference type="EMBL" id="KAF3953084.1"/>
    </source>
</evidence>
<gene>
    <name evidence="1" type="ORF">CMV_021435</name>
</gene>
<sequence>MAAPFVGGASLEATLEEVLEELHDSVNNVGGKVLMVKSFSKKLDCPEQGTLSLKMGRLSCSVPRPPDFTVGLDVPLKVLKTQLLKEKKQQLLLTAPGGCGKTALVKRLGHDQEIKGI</sequence>
<keyword evidence="2" id="KW-1185">Reference proteome</keyword>
<dbReference type="EMBL" id="JRKL02004232">
    <property type="protein sequence ID" value="KAF3953084.1"/>
    <property type="molecule type" value="Genomic_DNA"/>
</dbReference>
<dbReference type="SUPFAM" id="SSF52540">
    <property type="entry name" value="P-loop containing nucleoside triphosphate hydrolases"/>
    <property type="match status" value="1"/>
</dbReference>
<dbReference type="InterPro" id="IPR027417">
    <property type="entry name" value="P-loop_NTPase"/>
</dbReference>
<dbReference type="AlphaFoldDB" id="A0A8J4VKM6"/>
<accession>A0A8J4VKM6</accession>
<dbReference type="Proteomes" id="UP000737018">
    <property type="component" value="Unassembled WGS sequence"/>
</dbReference>
<protein>
    <submittedName>
        <fullName evidence="1">Uncharacterized protein</fullName>
    </submittedName>
</protein>
<dbReference type="OrthoDB" id="2016095at2759"/>
<dbReference type="Gene3D" id="3.40.50.300">
    <property type="entry name" value="P-loop containing nucleotide triphosphate hydrolases"/>
    <property type="match status" value="1"/>
</dbReference>
<organism evidence="1 2">
    <name type="scientific">Castanea mollissima</name>
    <name type="common">Chinese chestnut</name>
    <dbReference type="NCBI Taxonomy" id="60419"/>
    <lineage>
        <taxon>Eukaryota</taxon>
        <taxon>Viridiplantae</taxon>
        <taxon>Streptophyta</taxon>
        <taxon>Embryophyta</taxon>
        <taxon>Tracheophyta</taxon>
        <taxon>Spermatophyta</taxon>
        <taxon>Magnoliopsida</taxon>
        <taxon>eudicotyledons</taxon>
        <taxon>Gunneridae</taxon>
        <taxon>Pentapetalae</taxon>
        <taxon>rosids</taxon>
        <taxon>fabids</taxon>
        <taxon>Fagales</taxon>
        <taxon>Fagaceae</taxon>
        <taxon>Castanea</taxon>
    </lineage>
</organism>